<protein>
    <submittedName>
        <fullName evidence="3">Spore coat protein U domain-containing protein</fullName>
    </submittedName>
</protein>
<reference evidence="4" key="1">
    <citation type="submission" date="2018-09" db="EMBL/GenBank/DDBJ databases">
        <title>Complete genome sequence of thermophilic cyanobacteria strain Thermosynechococcus elongatus PKUAC-SCTE542.</title>
        <authorList>
            <person name="Liang Y."/>
            <person name="Tang J."/>
            <person name="Daroch M."/>
        </authorList>
    </citation>
    <scope>NUCLEOTIDE SEQUENCE [LARGE SCALE GENOMIC DNA]</scope>
    <source>
        <strain evidence="4">E542</strain>
    </source>
</reference>
<feature type="signal peptide" evidence="1">
    <location>
        <begin position="1"/>
        <end position="26"/>
    </location>
</feature>
<dbReference type="InterPro" id="IPR007893">
    <property type="entry name" value="Spore_coat_U/FanG"/>
</dbReference>
<organism evidence="3 4">
    <name type="scientific">Thermosynechococcus sichuanensis E542</name>
    <dbReference type="NCBI Taxonomy" id="2016101"/>
    <lineage>
        <taxon>Bacteria</taxon>
        <taxon>Bacillati</taxon>
        <taxon>Cyanobacteriota</taxon>
        <taxon>Cyanophyceae</taxon>
        <taxon>Acaryochloridales</taxon>
        <taxon>Thermosynechococcaceae</taxon>
        <taxon>Thermosynechococcus</taxon>
        <taxon>Thermosynechococcus sichuanensis</taxon>
    </lineage>
</organism>
<evidence type="ECO:0000256" key="1">
    <source>
        <dbReference type="SAM" id="SignalP"/>
    </source>
</evidence>
<dbReference type="Pfam" id="PF05229">
    <property type="entry name" value="SCPU"/>
    <property type="match status" value="1"/>
</dbReference>
<feature type="domain" description="Spore coat protein U/FanG" evidence="2">
    <location>
        <begin position="23"/>
        <end position="160"/>
    </location>
</feature>
<dbReference type="RefSeq" id="WP_181494694.1">
    <property type="nucleotide sequence ID" value="NZ_CP032152.1"/>
</dbReference>
<keyword evidence="1" id="KW-0732">Signal</keyword>
<accession>A0A3B7MF04</accession>
<keyword evidence="3" id="KW-0167">Capsid protein</keyword>
<dbReference type="EMBL" id="CP032152">
    <property type="protein sequence ID" value="AXY68175.1"/>
    <property type="molecule type" value="Genomic_DNA"/>
</dbReference>
<dbReference type="KEGG" id="tsq:D3A95_08950"/>
<feature type="chain" id="PRO_5017708585" evidence="1">
    <location>
        <begin position="27"/>
        <end position="163"/>
    </location>
</feature>
<evidence type="ECO:0000259" key="2">
    <source>
        <dbReference type="Pfam" id="PF05229"/>
    </source>
</evidence>
<evidence type="ECO:0000313" key="4">
    <source>
        <dbReference type="Proteomes" id="UP000261812"/>
    </source>
</evidence>
<proteinExistence type="predicted"/>
<dbReference type="PROSITE" id="PS51257">
    <property type="entry name" value="PROKAR_LIPOPROTEIN"/>
    <property type="match status" value="1"/>
</dbReference>
<gene>
    <name evidence="3" type="ORF">D3A95_08950</name>
</gene>
<dbReference type="PANTHER" id="PTHR37089">
    <property type="entry name" value="PROTEIN U-RELATED"/>
    <property type="match status" value="1"/>
</dbReference>
<dbReference type="Proteomes" id="UP000261812">
    <property type="component" value="Chromosome"/>
</dbReference>
<keyword evidence="4" id="KW-1185">Reference proteome</keyword>
<dbReference type="AlphaFoldDB" id="A0A3B7MF04"/>
<dbReference type="PANTHER" id="PTHR37089:SF3">
    <property type="entry name" value="EXPORTED PROTEIN"/>
    <property type="match status" value="1"/>
</dbReference>
<dbReference type="InterPro" id="IPR053167">
    <property type="entry name" value="Spore_coat_component"/>
</dbReference>
<sequence length="163" mass="17394">MFIARLATIGFITGLSCLGCWAAAQAQRTGCQFQGVTGLNFGSYDPFSPIPLDTTGQVQFVCVGGGAGSFNNRPVTVQLSQGGSNSFTPRQMSSGSDRLNYNLYLDANRSIIWGDGTGGTQQRGPFIPGNNVLNTLTIYGRIPAQQWVAPGLYTDSLQITILF</sequence>
<evidence type="ECO:0000313" key="3">
    <source>
        <dbReference type="EMBL" id="AXY68175.1"/>
    </source>
</evidence>
<keyword evidence="3" id="KW-0946">Virion</keyword>
<name>A0A3B7MF04_9CYAN</name>
<dbReference type="SMART" id="SM00972">
    <property type="entry name" value="SCPU"/>
    <property type="match status" value="1"/>
</dbReference>